<dbReference type="Proteomes" id="UP000190637">
    <property type="component" value="Unassembled WGS sequence"/>
</dbReference>
<keyword evidence="2" id="KW-1185">Reference proteome</keyword>
<dbReference type="AlphaFoldDB" id="A0A1T4P5R2"/>
<sequence>MEIRRRHGSPVALAGQDGVRGLVLKGRDGADGVHIEMVPVVAGLALERGYHVVVEGVLAAGGYGGCSRIRPDATAASPACST</sequence>
<evidence type="ECO:0000313" key="1">
    <source>
        <dbReference type="EMBL" id="SJZ86834.1"/>
    </source>
</evidence>
<dbReference type="EMBL" id="FUWS01000004">
    <property type="protein sequence ID" value="SJZ86834.1"/>
    <property type="molecule type" value="Genomic_DNA"/>
</dbReference>
<accession>A0A1T4P5R2</accession>
<dbReference type="OrthoDB" id="9781848at2"/>
<dbReference type="STRING" id="1122192.SAMN02745673_01647"/>
<evidence type="ECO:0000313" key="2">
    <source>
        <dbReference type="Proteomes" id="UP000190637"/>
    </source>
</evidence>
<name>A0A1T4P5R2_9ACTN</name>
<gene>
    <name evidence="1" type="ORF">SAMN02745673_01647</name>
</gene>
<proteinExistence type="predicted"/>
<organism evidence="1 2">
    <name type="scientific">Marinactinospora thermotolerans DSM 45154</name>
    <dbReference type="NCBI Taxonomy" id="1122192"/>
    <lineage>
        <taxon>Bacteria</taxon>
        <taxon>Bacillati</taxon>
        <taxon>Actinomycetota</taxon>
        <taxon>Actinomycetes</taxon>
        <taxon>Streptosporangiales</taxon>
        <taxon>Nocardiopsidaceae</taxon>
        <taxon>Marinactinospora</taxon>
    </lineage>
</organism>
<protein>
    <submittedName>
        <fullName evidence="1">Uncharacterized protein</fullName>
    </submittedName>
</protein>
<reference evidence="1 2" key="1">
    <citation type="submission" date="2017-02" db="EMBL/GenBank/DDBJ databases">
        <authorList>
            <person name="Peterson S.W."/>
        </authorList>
    </citation>
    <scope>NUCLEOTIDE SEQUENCE [LARGE SCALE GENOMIC DNA]</scope>
    <source>
        <strain evidence="1 2">DSM 45154</strain>
    </source>
</reference>
<dbReference type="RefSeq" id="WP_078761038.1">
    <property type="nucleotide sequence ID" value="NZ_FUWS01000004.1"/>
</dbReference>